<feature type="domain" description="2EXR" evidence="1">
    <location>
        <begin position="8"/>
        <end position="92"/>
    </location>
</feature>
<evidence type="ECO:0000313" key="2">
    <source>
        <dbReference type="EMBL" id="KAI1880069.1"/>
    </source>
</evidence>
<organism evidence="2 3">
    <name type="scientific">Neoarthrinium moseri</name>
    <dbReference type="NCBI Taxonomy" id="1658444"/>
    <lineage>
        <taxon>Eukaryota</taxon>
        <taxon>Fungi</taxon>
        <taxon>Dikarya</taxon>
        <taxon>Ascomycota</taxon>
        <taxon>Pezizomycotina</taxon>
        <taxon>Sordariomycetes</taxon>
        <taxon>Xylariomycetidae</taxon>
        <taxon>Amphisphaeriales</taxon>
        <taxon>Apiosporaceae</taxon>
        <taxon>Neoarthrinium</taxon>
    </lineage>
</organism>
<dbReference type="AlphaFoldDB" id="A0A9Q0ATJ3"/>
<accession>A0A9Q0ATJ3</accession>
<proteinExistence type="predicted"/>
<dbReference type="PANTHER" id="PTHR35910">
    <property type="entry name" value="2EXR DOMAIN-CONTAINING PROTEIN"/>
    <property type="match status" value="1"/>
</dbReference>
<dbReference type="PANTHER" id="PTHR35910:SF1">
    <property type="entry name" value="2EXR DOMAIN-CONTAINING PROTEIN"/>
    <property type="match status" value="1"/>
</dbReference>
<gene>
    <name evidence="2" type="ORF">JX265_001690</name>
</gene>
<name>A0A9Q0ATJ3_9PEZI</name>
<sequence>MPSTISSFHPFPQLPIELRLAIWEIVLEDEAAKRVTVCFGRRTIANSVYLLPTSQYCSSILSASKESRICALEWYNVKVEVICNEAPDRRGIAYLRMDRELIVLCEYIPWTRNRYIGRLSQEDTAKARIVLRVAELHHKTKRPYGPNRDNIALFPSLECLILMLQPTCRVLEAFIADVDQMGRDNALLARQEYFMILDPQEDSTRGYTRAVEEIGD</sequence>
<keyword evidence="3" id="KW-1185">Reference proteome</keyword>
<dbReference type="EMBL" id="JAFIMR010000003">
    <property type="protein sequence ID" value="KAI1880069.1"/>
    <property type="molecule type" value="Genomic_DNA"/>
</dbReference>
<dbReference type="InterPro" id="IPR045518">
    <property type="entry name" value="2EXR"/>
</dbReference>
<reference evidence="2" key="1">
    <citation type="submission" date="2021-03" db="EMBL/GenBank/DDBJ databases">
        <title>Revisited historic fungal species revealed as producer of novel bioactive compounds through whole genome sequencing and comparative genomics.</title>
        <authorList>
            <person name="Vignolle G.A."/>
            <person name="Hochenegger N."/>
            <person name="Mach R.L."/>
            <person name="Mach-Aigner A.R."/>
            <person name="Javad Rahimi M."/>
            <person name="Salim K.A."/>
            <person name="Chan C.M."/>
            <person name="Lim L.B.L."/>
            <person name="Cai F."/>
            <person name="Druzhinina I.S."/>
            <person name="U'Ren J.M."/>
            <person name="Derntl C."/>
        </authorList>
    </citation>
    <scope>NUCLEOTIDE SEQUENCE</scope>
    <source>
        <strain evidence="2">TUCIM 5799</strain>
    </source>
</reference>
<dbReference type="Pfam" id="PF20150">
    <property type="entry name" value="2EXR"/>
    <property type="match status" value="1"/>
</dbReference>
<protein>
    <recommendedName>
        <fullName evidence="1">2EXR domain-containing protein</fullName>
    </recommendedName>
</protein>
<evidence type="ECO:0000259" key="1">
    <source>
        <dbReference type="Pfam" id="PF20150"/>
    </source>
</evidence>
<evidence type="ECO:0000313" key="3">
    <source>
        <dbReference type="Proteomes" id="UP000829685"/>
    </source>
</evidence>
<comment type="caution">
    <text evidence="2">The sequence shown here is derived from an EMBL/GenBank/DDBJ whole genome shotgun (WGS) entry which is preliminary data.</text>
</comment>
<dbReference type="Proteomes" id="UP000829685">
    <property type="component" value="Unassembled WGS sequence"/>
</dbReference>